<feature type="region of interest" description="Disordered" evidence="1">
    <location>
        <begin position="271"/>
        <end position="311"/>
    </location>
</feature>
<dbReference type="EMBL" id="BAAALX010000010">
    <property type="protein sequence ID" value="GAA1518082.1"/>
    <property type="molecule type" value="Genomic_DNA"/>
</dbReference>
<evidence type="ECO:0000313" key="3">
    <source>
        <dbReference type="Proteomes" id="UP001500177"/>
    </source>
</evidence>
<organism evidence="2 3">
    <name type="scientific">Brevibacterium permense</name>
    <dbReference type="NCBI Taxonomy" id="234834"/>
    <lineage>
        <taxon>Bacteria</taxon>
        <taxon>Bacillati</taxon>
        <taxon>Actinomycetota</taxon>
        <taxon>Actinomycetes</taxon>
        <taxon>Micrococcales</taxon>
        <taxon>Brevibacteriaceae</taxon>
        <taxon>Brevibacterium</taxon>
    </lineage>
</organism>
<evidence type="ECO:0000256" key="1">
    <source>
        <dbReference type="SAM" id="MobiDB-lite"/>
    </source>
</evidence>
<dbReference type="InterPro" id="IPR029045">
    <property type="entry name" value="ClpP/crotonase-like_dom_sf"/>
</dbReference>
<dbReference type="Proteomes" id="UP001500177">
    <property type="component" value="Unassembled WGS sequence"/>
</dbReference>
<feature type="compositionally biased region" description="Gly residues" evidence="1">
    <location>
        <begin position="1"/>
        <end position="11"/>
    </location>
</feature>
<dbReference type="PANTHER" id="PTHR11941">
    <property type="entry name" value="ENOYL-COA HYDRATASE-RELATED"/>
    <property type="match status" value="1"/>
</dbReference>
<dbReference type="PANTHER" id="PTHR11941:SF54">
    <property type="entry name" value="ENOYL-COA HYDRATASE, MITOCHONDRIAL"/>
    <property type="match status" value="1"/>
</dbReference>
<dbReference type="CDD" id="cd06558">
    <property type="entry name" value="crotonase-like"/>
    <property type="match status" value="1"/>
</dbReference>
<dbReference type="Gene3D" id="3.90.226.10">
    <property type="entry name" value="2-enoyl-CoA Hydratase, Chain A, domain 1"/>
    <property type="match status" value="1"/>
</dbReference>
<feature type="compositionally biased region" description="Low complexity" evidence="1">
    <location>
        <begin position="12"/>
        <end position="23"/>
    </location>
</feature>
<name>A0ABN2AFU9_9MICO</name>
<accession>A0ABN2AFU9</accession>
<gene>
    <name evidence="2" type="ORF">GCM10009690_21430</name>
</gene>
<dbReference type="Pfam" id="PF00378">
    <property type="entry name" value="ECH_1"/>
    <property type="match status" value="1"/>
</dbReference>
<protein>
    <submittedName>
        <fullName evidence="2">Enoyl-CoA hydratase/isomerase family protein</fullName>
    </submittedName>
</protein>
<feature type="region of interest" description="Disordered" evidence="1">
    <location>
        <begin position="1"/>
        <end position="28"/>
    </location>
</feature>
<evidence type="ECO:0000313" key="2">
    <source>
        <dbReference type="EMBL" id="GAA1518082.1"/>
    </source>
</evidence>
<reference evidence="2 3" key="1">
    <citation type="journal article" date="2019" name="Int. J. Syst. Evol. Microbiol.">
        <title>The Global Catalogue of Microorganisms (GCM) 10K type strain sequencing project: providing services to taxonomists for standard genome sequencing and annotation.</title>
        <authorList>
            <consortium name="The Broad Institute Genomics Platform"/>
            <consortium name="The Broad Institute Genome Sequencing Center for Infectious Disease"/>
            <person name="Wu L."/>
            <person name="Ma J."/>
        </authorList>
    </citation>
    <scope>NUCLEOTIDE SEQUENCE [LARGE SCALE GENOMIC DNA]</scope>
    <source>
        <strain evidence="2 3">JCM 13318</strain>
    </source>
</reference>
<feature type="compositionally biased region" description="Basic and acidic residues" evidence="1">
    <location>
        <begin position="276"/>
        <end position="288"/>
    </location>
</feature>
<dbReference type="InterPro" id="IPR001753">
    <property type="entry name" value="Enoyl-CoA_hydra/iso"/>
</dbReference>
<dbReference type="SUPFAM" id="SSF52096">
    <property type="entry name" value="ClpP/crotonase"/>
    <property type="match status" value="1"/>
</dbReference>
<comment type="caution">
    <text evidence="2">The sequence shown here is derived from an EMBL/GenBank/DDBJ whole genome shotgun (WGS) entry which is preliminary data.</text>
</comment>
<keyword evidence="3" id="KW-1185">Reference proteome</keyword>
<feature type="compositionally biased region" description="Basic and acidic residues" evidence="1">
    <location>
        <begin position="300"/>
        <end position="311"/>
    </location>
</feature>
<sequence>MSAGGPAGGMNDGAAAGAPSGSGVNDSASPLLIERHSDRTIIRLNRPKVRNAIDQSMVDALHAVCAELEAEPKVAILTGTSGVFAAGADISQLRNRRRDDALAGINSKIFSRIQALPMPVIALIEGFALGGGAELAFAADFRIGTPSTKIGNPETGLGILAAAGAAWRLRELVGEPRAKEILLAGRTLQADEAKAIGLLNDVVDPEDLELAGQALADRIASFAPLAVRLSKSAFHAPREAHPLIDDVAQAVLFETEEKFARMDAFLSKREAKKAKKAAEQEADERARAEAVATEAIDQQSEPRNRGEGDNA</sequence>
<proteinExistence type="predicted"/>